<dbReference type="EMBL" id="HACG01033182">
    <property type="protein sequence ID" value="CEK80047.1"/>
    <property type="molecule type" value="Transcribed_RNA"/>
</dbReference>
<proteinExistence type="predicted"/>
<feature type="compositionally biased region" description="Basic and acidic residues" evidence="1">
    <location>
        <begin position="32"/>
        <end position="52"/>
    </location>
</feature>
<feature type="compositionally biased region" description="Polar residues" evidence="1">
    <location>
        <begin position="57"/>
        <end position="71"/>
    </location>
</feature>
<evidence type="ECO:0000256" key="1">
    <source>
        <dbReference type="SAM" id="MobiDB-lite"/>
    </source>
</evidence>
<organism evidence="2">
    <name type="scientific">Arion vulgaris</name>
    <dbReference type="NCBI Taxonomy" id="1028688"/>
    <lineage>
        <taxon>Eukaryota</taxon>
        <taxon>Metazoa</taxon>
        <taxon>Spiralia</taxon>
        <taxon>Lophotrochozoa</taxon>
        <taxon>Mollusca</taxon>
        <taxon>Gastropoda</taxon>
        <taxon>Heterobranchia</taxon>
        <taxon>Euthyneura</taxon>
        <taxon>Panpulmonata</taxon>
        <taxon>Eupulmonata</taxon>
        <taxon>Stylommatophora</taxon>
        <taxon>Helicina</taxon>
        <taxon>Arionoidea</taxon>
        <taxon>Arionidae</taxon>
        <taxon>Arion</taxon>
    </lineage>
</organism>
<accession>A0A0B7AHF5</accession>
<feature type="region of interest" description="Disordered" evidence="1">
    <location>
        <begin position="32"/>
        <end position="71"/>
    </location>
</feature>
<feature type="non-terminal residue" evidence="2">
    <location>
        <position position="1"/>
    </location>
</feature>
<sequence length="71" mass="8094">PCPTCCKSNGGAMYSRYHNKPQSQKVINLVDKNERKQTREHKERAKGSEKMMDSLASCESINIRTDNQHQG</sequence>
<protein>
    <submittedName>
        <fullName evidence="2">Uncharacterized protein</fullName>
    </submittedName>
</protein>
<name>A0A0B7AHF5_9EUPU</name>
<evidence type="ECO:0000313" key="2">
    <source>
        <dbReference type="EMBL" id="CEK80047.1"/>
    </source>
</evidence>
<reference evidence="2" key="1">
    <citation type="submission" date="2014-12" db="EMBL/GenBank/DDBJ databases">
        <title>Insight into the proteome of Arion vulgaris.</title>
        <authorList>
            <person name="Aradska J."/>
            <person name="Bulat T."/>
            <person name="Smidak R."/>
            <person name="Sarate P."/>
            <person name="Gangsoo J."/>
            <person name="Sialana F."/>
            <person name="Bilban M."/>
            <person name="Lubec G."/>
        </authorList>
    </citation>
    <scope>NUCLEOTIDE SEQUENCE</scope>
    <source>
        <tissue evidence="2">Skin</tissue>
    </source>
</reference>
<gene>
    <name evidence="2" type="primary">ORF118824</name>
</gene>
<dbReference type="AlphaFoldDB" id="A0A0B7AHF5"/>